<dbReference type="InterPro" id="IPR029787">
    <property type="entry name" value="Nucleotide_cyclase"/>
</dbReference>
<comment type="caution">
    <text evidence="5">The sequence shown here is derived from an EMBL/GenBank/DDBJ whole genome shotgun (WGS) entry which is preliminary data.</text>
</comment>
<dbReference type="PROSITE" id="PS50885">
    <property type="entry name" value="HAMP"/>
    <property type="match status" value="1"/>
</dbReference>
<dbReference type="RefSeq" id="WP_200673629.1">
    <property type="nucleotide sequence ID" value="NZ_JAACYA010000001.1"/>
</dbReference>
<evidence type="ECO:0000256" key="1">
    <source>
        <dbReference type="SAM" id="Phobius"/>
    </source>
</evidence>
<feature type="domain" description="HAMP" evidence="3">
    <location>
        <begin position="213"/>
        <end position="265"/>
    </location>
</feature>
<feature type="domain" description="GGDEF" evidence="4">
    <location>
        <begin position="292"/>
        <end position="422"/>
    </location>
</feature>
<reference evidence="5 6" key="1">
    <citation type="journal article" date="2021" name="Syst. Appl. Microbiol.">
        <title>Persephonella atlantica sp. nov.: How to adapt to physico-chemical gradients in high temperature hydrothermal habitats.</title>
        <authorList>
            <person name="Francois D.X."/>
            <person name="Godfroy A."/>
            <person name="Mathien C."/>
            <person name="Aube J."/>
            <person name="Cathalot C."/>
            <person name="Lesongeur F."/>
            <person name="L'Haridon S."/>
            <person name="Philippon X."/>
            <person name="Roussel E.G."/>
        </authorList>
    </citation>
    <scope>NUCLEOTIDE SEQUENCE [LARGE SCALE GENOMIC DNA]</scope>
    <source>
        <strain evidence="5 6">MO1340</strain>
    </source>
</reference>
<feature type="transmembrane region" description="Helical" evidence="1">
    <location>
        <begin position="12"/>
        <end position="34"/>
    </location>
</feature>
<evidence type="ECO:0000259" key="2">
    <source>
        <dbReference type="PROSITE" id="PS50883"/>
    </source>
</evidence>
<evidence type="ECO:0000259" key="3">
    <source>
        <dbReference type="PROSITE" id="PS50885"/>
    </source>
</evidence>
<dbReference type="SUPFAM" id="SSF158472">
    <property type="entry name" value="HAMP domain-like"/>
    <property type="match status" value="1"/>
</dbReference>
<dbReference type="InterPro" id="IPR003660">
    <property type="entry name" value="HAMP_dom"/>
</dbReference>
<organism evidence="5 6">
    <name type="scientific">Persephonella atlantica</name>
    <dbReference type="NCBI Taxonomy" id="2699429"/>
    <lineage>
        <taxon>Bacteria</taxon>
        <taxon>Pseudomonadati</taxon>
        <taxon>Aquificota</taxon>
        <taxon>Aquificia</taxon>
        <taxon>Aquificales</taxon>
        <taxon>Hydrogenothermaceae</taxon>
        <taxon>Persephonella</taxon>
    </lineage>
</organism>
<dbReference type="PANTHER" id="PTHR33121:SF71">
    <property type="entry name" value="OXYGEN SENSOR PROTEIN DOSP"/>
    <property type="match status" value="1"/>
</dbReference>
<dbReference type="CDD" id="cd01949">
    <property type="entry name" value="GGDEF"/>
    <property type="match status" value="1"/>
</dbReference>
<dbReference type="InterPro" id="IPR000160">
    <property type="entry name" value="GGDEF_dom"/>
</dbReference>
<dbReference type="PROSITE" id="PS50887">
    <property type="entry name" value="GGDEF"/>
    <property type="match status" value="1"/>
</dbReference>
<dbReference type="Pfam" id="PF00672">
    <property type="entry name" value="HAMP"/>
    <property type="match status" value="1"/>
</dbReference>
<evidence type="ECO:0000259" key="4">
    <source>
        <dbReference type="PROSITE" id="PS50887"/>
    </source>
</evidence>
<keyword evidence="6" id="KW-1185">Reference proteome</keyword>
<dbReference type="SMART" id="SM00052">
    <property type="entry name" value="EAL"/>
    <property type="match status" value="1"/>
</dbReference>
<evidence type="ECO:0000313" key="5">
    <source>
        <dbReference type="EMBL" id="MBK3332247.1"/>
    </source>
</evidence>
<dbReference type="CDD" id="cd06225">
    <property type="entry name" value="HAMP"/>
    <property type="match status" value="1"/>
</dbReference>
<keyword evidence="1" id="KW-1133">Transmembrane helix</keyword>
<dbReference type="Proteomes" id="UP000772812">
    <property type="component" value="Unassembled WGS sequence"/>
</dbReference>
<dbReference type="SUPFAM" id="SSF55073">
    <property type="entry name" value="Nucleotide cyclase"/>
    <property type="match status" value="1"/>
</dbReference>
<accession>A0ABS1GHM3</accession>
<dbReference type="Pfam" id="PF00990">
    <property type="entry name" value="GGDEF"/>
    <property type="match status" value="1"/>
</dbReference>
<name>A0ABS1GHM3_9AQUI</name>
<protein>
    <submittedName>
        <fullName evidence="5">EAL domain-containing protein</fullName>
    </submittedName>
</protein>
<dbReference type="CDD" id="cd01948">
    <property type="entry name" value="EAL"/>
    <property type="match status" value="1"/>
</dbReference>
<dbReference type="PROSITE" id="PS50883">
    <property type="entry name" value="EAL"/>
    <property type="match status" value="1"/>
</dbReference>
<dbReference type="InterPro" id="IPR035919">
    <property type="entry name" value="EAL_sf"/>
</dbReference>
<sequence length="688" mass="79254">MFLDRLLLYFPIRVVFPAFILLVFGVAGLYSGYFEVKDLFSRLKKEKLEYVCKTASDFQEMAEFLAWKNSLEIVERKLINISADPYVDVVFVSNPSGKIVLSSKRKYIGKDYRKVLKKELPLSYKKVSSVVRSFYQKAGIFCSAIENEGKIVAVSPILFYEKGLRNASIGFFYMQYNLIGIEKQSKKWVILKLTKLYGILLFLFVLIYTGFNKLIGERINTIVQATKKIAKGNIDIRIKLKGRDEFSLIASVINDLVDRLSRYISYDYLTGILNRFGLEKEIKKALKRHPDLWNVFILIDLDNFKDVNDTFGHDVGDKLLKKFARRLKEVATGKTVGRLGGDEFVVFFQTEEKIEIENMLKLWMKELTAGIVLGERVFEVSFTCGVSIKKEDSTFYQLLKESDIALYYGKKKGKRLFIIFNDEIRIKEERRIKLTEVLKNSLEKREFYIVYQPIVELNTGKIFSIEALLRMKNEEIGEVSPAEFIPVLEETGMIKDVGYWVIKEVAKDIKEFQQKNVNINASINVDIQQLLDKDFVKTVKSIIEETGISPRNLKFEITESEAMKFPELTISVLKELSSMGLQISIDDFGTGYSSLSYLKMMPVSYIKIDRSFVSNIPSSREDNILVMTIVNLAKSFGFKTIAEGVEEKIQLLFLQEIGCDYVQGYFFSRPVSKQEILVMLKESKKFQA</sequence>
<dbReference type="PANTHER" id="PTHR33121">
    <property type="entry name" value="CYCLIC DI-GMP PHOSPHODIESTERASE PDEF"/>
    <property type="match status" value="1"/>
</dbReference>
<feature type="domain" description="EAL" evidence="2">
    <location>
        <begin position="431"/>
        <end position="684"/>
    </location>
</feature>
<proteinExistence type="predicted"/>
<dbReference type="NCBIfam" id="TIGR00254">
    <property type="entry name" value="GGDEF"/>
    <property type="match status" value="1"/>
</dbReference>
<dbReference type="InterPro" id="IPR050706">
    <property type="entry name" value="Cyclic-di-GMP_PDE-like"/>
</dbReference>
<dbReference type="EMBL" id="JAACYA010000001">
    <property type="protein sequence ID" value="MBK3332247.1"/>
    <property type="molecule type" value="Genomic_DNA"/>
</dbReference>
<dbReference type="InterPro" id="IPR043128">
    <property type="entry name" value="Rev_trsase/Diguanyl_cyclase"/>
</dbReference>
<keyword evidence="1" id="KW-0812">Transmembrane</keyword>
<dbReference type="SUPFAM" id="SSF141868">
    <property type="entry name" value="EAL domain-like"/>
    <property type="match status" value="1"/>
</dbReference>
<keyword evidence="1" id="KW-0472">Membrane</keyword>
<dbReference type="Gene3D" id="6.10.340.10">
    <property type="match status" value="1"/>
</dbReference>
<evidence type="ECO:0000313" key="6">
    <source>
        <dbReference type="Proteomes" id="UP000772812"/>
    </source>
</evidence>
<gene>
    <name evidence="5" type="ORF">GWK41_04100</name>
</gene>
<dbReference type="SMART" id="SM00304">
    <property type="entry name" value="HAMP"/>
    <property type="match status" value="1"/>
</dbReference>
<feature type="transmembrane region" description="Helical" evidence="1">
    <location>
        <begin position="193"/>
        <end position="211"/>
    </location>
</feature>
<dbReference type="InterPro" id="IPR001633">
    <property type="entry name" value="EAL_dom"/>
</dbReference>
<dbReference type="Pfam" id="PF00563">
    <property type="entry name" value="EAL"/>
    <property type="match status" value="1"/>
</dbReference>
<dbReference type="Gene3D" id="3.30.70.270">
    <property type="match status" value="1"/>
</dbReference>
<dbReference type="Gene3D" id="3.20.20.450">
    <property type="entry name" value="EAL domain"/>
    <property type="match status" value="1"/>
</dbReference>
<dbReference type="SMART" id="SM00267">
    <property type="entry name" value="GGDEF"/>
    <property type="match status" value="1"/>
</dbReference>